<dbReference type="Proteomes" id="UP000799302">
    <property type="component" value="Unassembled WGS sequence"/>
</dbReference>
<dbReference type="Pfam" id="PF04389">
    <property type="entry name" value="Peptidase_M28"/>
    <property type="match status" value="1"/>
</dbReference>
<evidence type="ECO:0000256" key="2">
    <source>
        <dbReference type="SAM" id="MobiDB-lite"/>
    </source>
</evidence>
<dbReference type="InterPro" id="IPR007365">
    <property type="entry name" value="TFR-like_dimer_dom"/>
</dbReference>
<feature type="compositionally biased region" description="Polar residues" evidence="2">
    <location>
        <begin position="300"/>
        <end position="312"/>
    </location>
</feature>
<protein>
    <submittedName>
        <fullName evidence="7">Glutamate carboxypeptidase 2</fullName>
    </submittedName>
</protein>
<evidence type="ECO:0000313" key="8">
    <source>
        <dbReference type="Proteomes" id="UP000799302"/>
    </source>
</evidence>
<evidence type="ECO:0000313" key="7">
    <source>
        <dbReference type="EMBL" id="KAF2666246.1"/>
    </source>
</evidence>
<dbReference type="Gene3D" id="3.50.30.30">
    <property type="match status" value="1"/>
</dbReference>
<dbReference type="InterPro" id="IPR039373">
    <property type="entry name" value="Peptidase_M28B"/>
</dbReference>
<dbReference type="InterPro" id="IPR036757">
    <property type="entry name" value="TFR-like_dimer_dom_sf"/>
</dbReference>
<dbReference type="OrthoDB" id="5841748at2759"/>
<feature type="domain" description="PA" evidence="4">
    <location>
        <begin position="218"/>
        <end position="294"/>
    </location>
</feature>
<keyword evidence="3" id="KW-0472">Membrane</keyword>
<dbReference type="SUPFAM" id="SSF47672">
    <property type="entry name" value="Transferrin receptor-like dimerisation domain"/>
    <property type="match status" value="1"/>
</dbReference>
<keyword evidence="7" id="KW-0378">Hydrolase</keyword>
<evidence type="ECO:0000259" key="5">
    <source>
        <dbReference type="Pfam" id="PF04253"/>
    </source>
</evidence>
<dbReference type="PANTHER" id="PTHR10404">
    <property type="entry name" value="N-ACETYLATED-ALPHA-LINKED ACIDIC DIPEPTIDASE"/>
    <property type="match status" value="1"/>
</dbReference>
<dbReference type="Pfam" id="PF02225">
    <property type="entry name" value="PA"/>
    <property type="match status" value="1"/>
</dbReference>
<accession>A0A6A6U3J3</accession>
<proteinExistence type="inferred from homology"/>
<dbReference type="EMBL" id="MU004239">
    <property type="protein sequence ID" value="KAF2666246.1"/>
    <property type="molecule type" value="Genomic_DNA"/>
</dbReference>
<dbReference type="SUPFAM" id="SSF53187">
    <property type="entry name" value="Zn-dependent exopeptidases"/>
    <property type="match status" value="1"/>
</dbReference>
<dbReference type="FunFam" id="3.50.30.30:FF:000008">
    <property type="entry name" value="Glutamate carboxypeptidase 2"/>
    <property type="match status" value="1"/>
</dbReference>
<dbReference type="InterPro" id="IPR003137">
    <property type="entry name" value="PA_domain"/>
</dbReference>
<feature type="region of interest" description="Disordered" evidence="2">
    <location>
        <begin position="281"/>
        <end position="337"/>
    </location>
</feature>
<keyword evidence="3" id="KW-0812">Transmembrane</keyword>
<evidence type="ECO:0000256" key="1">
    <source>
        <dbReference type="ARBA" id="ARBA00005634"/>
    </source>
</evidence>
<dbReference type="Gene3D" id="3.40.630.10">
    <property type="entry name" value="Zn peptidases"/>
    <property type="match status" value="1"/>
</dbReference>
<name>A0A6A6U3J3_9PEZI</name>
<keyword evidence="7" id="KW-0121">Carboxypeptidase</keyword>
<keyword evidence="8" id="KW-1185">Reference proteome</keyword>
<evidence type="ECO:0000259" key="4">
    <source>
        <dbReference type="Pfam" id="PF02225"/>
    </source>
</evidence>
<dbReference type="Gene3D" id="1.20.930.40">
    <property type="entry name" value="Transferrin receptor-like, dimerisation domain"/>
    <property type="match status" value="1"/>
</dbReference>
<comment type="similarity">
    <text evidence="1">Belongs to the peptidase M28 family. M28B subfamily.</text>
</comment>
<dbReference type="GO" id="GO:0004180">
    <property type="term" value="F:carboxypeptidase activity"/>
    <property type="evidence" value="ECO:0007669"/>
    <property type="project" value="UniProtKB-KW"/>
</dbReference>
<gene>
    <name evidence="7" type="ORF">BT63DRAFT_482030</name>
</gene>
<keyword evidence="7" id="KW-0645">Protease</keyword>
<feature type="domain" description="Transferrin receptor-like dimerisation" evidence="5">
    <location>
        <begin position="671"/>
        <end position="796"/>
    </location>
</feature>
<dbReference type="CDD" id="cd02121">
    <property type="entry name" value="PA_GCPII_like"/>
    <property type="match status" value="1"/>
</dbReference>
<dbReference type="PANTHER" id="PTHR10404:SF46">
    <property type="entry name" value="VACUOLAR PROTEIN SORTING-ASSOCIATED PROTEIN 70"/>
    <property type="match status" value="1"/>
</dbReference>
<dbReference type="CDD" id="cd08022">
    <property type="entry name" value="M28_PSMA_like"/>
    <property type="match status" value="1"/>
</dbReference>
<reference evidence="7" key="1">
    <citation type="journal article" date="2020" name="Stud. Mycol.">
        <title>101 Dothideomycetes genomes: a test case for predicting lifestyles and emergence of pathogens.</title>
        <authorList>
            <person name="Haridas S."/>
            <person name="Albert R."/>
            <person name="Binder M."/>
            <person name="Bloem J."/>
            <person name="Labutti K."/>
            <person name="Salamov A."/>
            <person name="Andreopoulos B."/>
            <person name="Baker S."/>
            <person name="Barry K."/>
            <person name="Bills G."/>
            <person name="Bluhm B."/>
            <person name="Cannon C."/>
            <person name="Castanera R."/>
            <person name="Culley D."/>
            <person name="Daum C."/>
            <person name="Ezra D."/>
            <person name="Gonzalez J."/>
            <person name="Henrissat B."/>
            <person name="Kuo A."/>
            <person name="Liang C."/>
            <person name="Lipzen A."/>
            <person name="Lutzoni F."/>
            <person name="Magnuson J."/>
            <person name="Mondo S."/>
            <person name="Nolan M."/>
            <person name="Ohm R."/>
            <person name="Pangilinan J."/>
            <person name="Park H.-J."/>
            <person name="Ramirez L."/>
            <person name="Alfaro M."/>
            <person name="Sun H."/>
            <person name="Tritt A."/>
            <person name="Yoshinaga Y."/>
            <person name="Zwiers L.-H."/>
            <person name="Turgeon B."/>
            <person name="Goodwin S."/>
            <person name="Spatafora J."/>
            <person name="Crous P."/>
            <person name="Grigoriev I."/>
        </authorList>
    </citation>
    <scope>NUCLEOTIDE SEQUENCE</scope>
    <source>
        <strain evidence="7">CBS 115976</strain>
    </source>
</reference>
<feature type="domain" description="Peptidase M28" evidence="6">
    <location>
        <begin position="411"/>
        <end position="597"/>
    </location>
</feature>
<sequence length="800" mass="88923">MADEHTPLIAVVEVRRPPPRYQHNRVRRACTCLLGTLLVVCLSAILLTLIFVPECERNHNRHDHGFKPCLPKQPFYRDHRHDSYSDASVKTKDLDFDGLIDILKTTPNETLIREWSQYYTSGPHLAGQNYSQAKWTQDKWDEFGLPDTEIVAYDVYINYPLDHRLALLQDKSKKGSKKPDWKVKYEASLEEDVLEEDGTSGLKDRIPTFHGYSASGNVTASYVYVNYGTYQDFEDLKAANISLKGKIAIAKYGGIFRGLKVKRAQEVGMVGIVIYTDPADDGDVTEAHGNDTYPSGPARNPSSVQRGSTQFLSFAPGDPTTPGYPSKPGVPRQPANISTPSIPSLPISYLDAVPILKALKGHGPKAKSLGKAWKDGGLGYKGVDYYVGPTPDSIALNLYNLQNYTITPLWNVIGIINGTIEDEVVVLGNHRDAWIAGGAGDPNSGSAALNEVIRSFGIALAQGWKPLRTIVFASWDGEEYGLIGSTEWVEEYLPWLNKTVVAYLNVDVGTTGPQFAASAAPLLNKVLIETTKDVLSPNQTVPGQTVYDLWNKHISTMGSGSDFTAFQDFAGIPCIDMGFKFTGHSAVYQYHSNYDSFYWMENFGDPGWHYHVAAAKLWSILAARISESPIVPLNVTDYADGLQKYLDSVRDLLSKDTELMSAMTANDSKILDRLDGSIARLRNSSVEFDAKAEALAKSIAENPLPWWKWWERIKLRIAIQNVNSRYKNFERQFIYSKGLDGRTWFKHVVFAPGRWTGYAGATFPGLVESIEDKNVGGLWKWSSIILALIEKARATLITLP</sequence>
<dbReference type="InterPro" id="IPR007484">
    <property type="entry name" value="Peptidase_M28"/>
</dbReference>
<dbReference type="Pfam" id="PF04253">
    <property type="entry name" value="TFR_dimer"/>
    <property type="match status" value="1"/>
</dbReference>
<evidence type="ECO:0000259" key="6">
    <source>
        <dbReference type="Pfam" id="PF04389"/>
    </source>
</evidence>
<evidence type="ECO:0000256" key="3">
    <source>
        <dbReference type="SAM" id="Phobius"/>
    </source>
</evidence>
<feature type="transmembrane region" description="Helical" evidence="3">
    <location>
        <begin position="29"/>
        <end position="52"/>
    </location>
</feature>
<dbReference type="FunFam" id="3.40.630.10:FF:000101">
    <property type="entry name" value="N-acetylated alpha-linked acidic dipeptidase like 1"/>
    <property type="match status" value="1"/>
</dbReference>
<keyword evidence="3" id="KW-1133">Transmembrane helix</keyword>
<dbReference type="InterPro" id="IPR046450">
    <property type="entry name" value="PA_dom_sf"/>
</dbReference>
<dbReference type="AlphaFoldDB" id="A0A6A6U3J3"/>
<organism evidence="7 8">
    <name type="scientific">Microthyrium microscopicum</name>
    <dbReference type="NCBI Taxonomy" id="703497"/>
    <lineage>
        <taxon>Eukaryota</taxon>
        <taxon>Fungi</taxon>
        <taxon>Dikarya</taxon>
        <taxon>Ascomycota</taxon>
        <taxon>Pezizomycotina</taxon>
        <taxon>Dothideomycetes</taxon>
        <taxon>Dothideomycetes incertae sedis</taxon>
        <taxon>Microthyriales</taxon>
        <taxon>Microthyriaceae</taxon>
        <taxon>Microthyrium</taxon>
    </lineage>
</organism>
<dbReference type="SUPFAM" id="SSF52025">
    <property type="entry name" value="PA domain"/>
    <property type="match status" value="1"/>
</dbReference>